<dbReference type="AlphaFoldDB" id="D5EKY8"/>
<dbReference type="KEGG" id="caa:Caka_0061"/>
<dbReference type="STRING" id="583355.Caka_0061"/>
<proteinExistence type="predicted"/>
<sequence length="103" mass="11640">MTGQLQLPELTQTELDPETFHSLFTDLASCTEILAVIPKAGPGYVAPKTISLTEGQHLLISEQVRGLQIRYRYQGDEWWDTLISDGSSIRLTRIKQAFQSEFN</sequence>
<name>D5EKY8_CORAD</name>
<evidence type="ECO:0000313" key="2">
    <source>
        <dbReference type="Proteomes" id="UP000000925"/>
    </source>
</evidence>
<keyword evidence="2" id="KW-1185">Reference proteome</keyword>
<protein>
    <submittedName>
        <fullName evidence="1">Uncharacterized protein</fullName>
    </submittedName>
</protein>
<reference evidence="1 2" key="1">
    <citation type="journal article" date="2010" name="Stand. Genomic Sci.">
        <title>Complete genome sequence of Coraliomargarita akajimensis type strain (04OKA010-24).</title>
        <authorList>
            <person name="Mavromatis K."/>
            <person name="Abt B."/>
            <person name="Brambilla E."/>
            <person name="Lapidus A."/>
            <person name="Copeland A."/>
            <person name="Deshpande S."/>
            <person name="Nolan M."/>
            <person name="Lucas S."/>
            <person name="Tice H."/>
            <person name="Cheng J.F."/>
            <person name="Han C."/>
            <person name="Detter J.C."/>
            <person name="Woyke T."/>
            <person name="Goodwin L."/>
            <person name="Pitluck S."/>
            <person name="Held B."/>
            <person name="Brettin T."/>
            <person name="Tapia R."/>
            <person name="Ivanova N."/>
            <person name="Mikhailova N."/>
            <person name="Pati A."/>
            <person name="Liolios K."/>
            <person name="Chen A."/>
            <person name="Palaniappan K."/>
            <person name="Land M."/>
            <person name="Hauser L."/>
            <person name="Chang Y.J."/>
            <person name="Jeffries C.D."/>
            <person name="Rohde M."/>
            <person name="Goker M."/>
            <person name="Bristow J."/>
            <person name="Eisen J.A."/>
            <person name="Markowitz V."/>
            <person name="Hugenholtz P."/>
            <person name="Klenk H.P."/>
            <person name="Kyrpides N.C."/>
        </authorList>
    </citation>
    <scope>NUCLEOTIDE SEQUENCE [LARGE SCALE GENOMIC DNA]</scope>
    <source>
        <strain evidence="2">DSM 45221 / IAM 15411 / JCM 23193 / KCTC 12865</strain>
    </source>
</reference>
<accession>D5EKY8</accession>
<organism evidence="1 2">
    <name type="scientific">Coraliomargarita akajimensis (strain DSM 45221 / IAM 15411 / JCM 23193 / KCTC 12865 / 04OKA010-24)</name>
    <dbReference type="NCBI Taxonomy" id="583355"/>
    <lineage>
        <taxon>Bacteria</taxon>
        <taxon>Pseudomonadati</taxon>
        <taxon>Verrucomicrobiota</taxon>
        <taxon>Opitutia</taxon>
        <taxon>Puniceicoccales</taxon>
        <taxon>Coraliomargaritaceae</taxon>
        <taxon>Coraliomargarita</taxon>
    </lineage>
</organism>
<dbReference type="OrthoDB" id="197646at2"/>
<dbReference type="HOGENOM" id="CLU_2258983_0_0_0"/>
<dbReference type="Proteomes" id="UP000000925">
    <property type="component" value="Chromosome"/>
</dbReference>
<dbReference type="RefSeq" id="WP_013041816.1">
    <property type="nucleotide sequence ID" value="NC_014008.1"/>
</dbReference>
<gene>
    <name evidence="1" type="ordered locus">Caka_0061</name>
</gene>
<dbReference type="EMBL" id="CP001998">
    <property type="protein sequence ID" value="ADE53090.1"/>
    <property type="molecule type" value="Genomic_DNA"/>
</dbReference>
<evidence type="ECO:0000313" key="1">
    <source>
        <dbReference type="EMBL" id="ADE53090.1"/>
    </source>
</evidence>
<dbReference type="eggNOG" id="ENOG502ZH3T">
    <property type="taxonomic scope" value="Bacteria"/>
</dbReference>